<dbReference type="HOGENOM" id="CLU_3261101_0_0_1"/>
<organism evidence="1 2">
    <name type="scientific">Rhodnius prolixus</name>
    <name type="common">Triatomid bug</name>
    <dbReference type="NCBI Taxonomy" id="13249"/>
    <lineage>
        <taxon>Eukaryota</taxon>
        <taxon>Metazoa</taxon>
        <taxon>Ecdysozoa</taxon>
        <taxon>Arthropoda</taxon>
        <taxon>Hexapoda</taxon>
        <taxon>Insecta</taxon>
        <taxon>Pterygota</taxon>
        <taxon>Neoptera</taxon>
        <taxon>Paraneoptera</taxon>
        <taxon>Hemiptera</taxon>
        <taxon>Heteroptera</taxon>
        <taxon>Panheteroptera</taxon>
        <taxon>Cimicomorpha</taxon>
        <taxon>Reduviidae</taxon>
        <taxon>Triatominae</taxon>
        <taxon>Rhodnius</taxon>
    </lineage>
</organism>
<name>T1HPH0_RHOPR</name>
<protein>
    <submittedName>
        <fullName evidence="1">Uncharacterized protein</fullName>
    </submittedName>
</protein>
<evidence type="ECO:0000313" key="1">
    <source>
        <dbReference type="EnsemblMetazoa" id="RPRC005944-PA"/>
    </source>
</evidence>
<reference evidence="1" key="1">
    <citation type="submission" date="2015-05" db="UniProtKB">
        <authorList>
            <consortium name="EnsemblMetazoa"/>
        </authorList>
    </citation>
    <scope>IDENTIFICATION</scope>
</reference>
<dbReference type="Proteomes" id="UP000015103">
    <property type="component" value="Unassembled WGS sequence"/>
</dbReference>
<accession>T1HPH0</accession>
<keyword evidence="2" id="KW-1185">Reference proteome</keyword>
<dbReference type="EnsemblMetazoa" id="RPRC005944-RA">
    <property type="protein sequence ID" value="RPRC005944-PA"/>
    <property type="gene ID" value="RPRC005944"/>
</dbReference>
<sequence length="42" mass="4971">MVLNTTLNRCTICRREQIECQLRADIRKKPLPKQQTINISIM</sequence>
<dbReference type="InParanoid" id="T1HPH0"/>
<evidence type="ECO:0000313" key="2">
    <source>
        <dbReference type="Proteomes" id="UP000015103"/>
    </source>
</evidence>
<dbReference type="VEuPathDB" id="VectorBase:RPRC005944"/>
<dbReference type="AlphaFoldDB" id="T1HPH0"/>
<dbReference type="EMBL" id="ACPB03017115">
    <property type="status" value="NOT_ANNOTATED_CDS"/>
    <property type="molecule type" value="Genomic_DNA"/>
</dbReference>
<proteinExistence type="predicted"/>